<dbReference type="Proteomes" id="UP001162501">
    <property type="component" value="Chromosome 12"/>
</dbReference>
<evidence type="ECO:0000313" key="1">
    <source>
        <dbReference type="EMBL" id="CAI9693583.1"/>
    </source>
</evidence>
<evidence type="ECO:0000313" key="2">
    <source>
        <dbReference type="Proteomes" id="UP001162501"/>
    </source>
</evidence>
<organism evidence="1 2">
    <name type="scientific">Rangifer tarandus platyrhynchus</name>
    <name type="common">Svalbard reindeer</name>
    <dbReference type="NCBI Taxonomy" id="3082113"/>
    <lineage>
        <taxon>Eukaryota</taxon>
        <taxon>Metazoa</taxon>
        <taxon>Chordata</taxon>
        <taxon>Craniata</taxon>
        <taxon>Vertebrata</taxon>
        <taxon>Euteleostomi</taxon>
        <taxon>Mammalia</taxon>
        <taxon>Eutheria</taxon>
        <taxon>Laurasiatheria</taxon>
        <taxon>Artiodactyla</taxon>
        <taxon>Ruminantia</taxon>
        <taxon>Pecora</taxon>
        <taxon>Cervidae</taxon>
        <taxon>Odocoileinae</taxon>
        <taxon>Rangifer</taxon>
    </lineage>
</organism>
<accession>A0ACB0DZD9</accession>
<reference evidence="1" key="1">
    <citation type="submission" date="2023-05" db="EMBL/GenBank/DDBJ databases">
        <authorList>
            <consortium name="ELIXIR-Norway"/>
        </authorList>
    </citation>
    <scope>NUCLEOTIDE SEQUENCE</scope>
</reference>
<proteinExistence type="predicted"/>
<protein>
    <submittedName>
        <fullName evidence="1">Uncharacterized protein</fullName>
    </submittedName>
</protein>
<dbReference type="EMBL" id="OX596096">
    <property type="protein sequence ID" value="CAI9693583.1"/>
    <property type="molecule type" value="Genomic_DNA"/>
</dbReference>
<sequence length="105" mass="11194">MTSERLLCPQLCSWPGFQPWMAPETPESADTPGPVLFCGDRTVDRAWLIVRETLTTSAARGPQSPSGPLSAVADDSRAPITQHPSEPREPPAPAPALVPAGRKPL</sequence>
<name>A0ACB0DZD9_RANTA</name>
<gene>
    <name evidence="1" type="ORF">MRATA1EN3_LOCUS4796</name>
</gene>